<feature type="transmembrane region" description="Helical" evidence="1">
    <location>
        <begin position="23"/>
        <end position="43"/>
    </location>
</feature>
<accession>A0A1H9YST6</accession>
<dbReference type="Proteomes" id="UP000199180">
    <property type="component" value="Unassembled WGS sequence"/>
</dbReference>
<feature type="transmembrane region" description="Helical" evidence="1">
    <location>
        <begin position="50"/>
        <end position="67"/>
    </location>
</feature>
<keyword evidence="1" id="KW-0812">Transmembrane</keyword>
<keyword evidence="3" id="KW-1185">Reference proteome</keyword>
<name>A0A1H9YST6_9RHOB</name>
<reference evidence="2 3" key="1">
    <citation type="submission" date="2016-10" db="EMBL/GenBank/DDBJ databases">
        <authorList>
            <person name="de Groot N.N."/>
        </authorList>
    </citation>
    <scope>NUCLEOTIDE SEQUENCE [LARGE SCALE GENOMIC DNA]</scope>
    <source>
        <strain evidence="2 3">DSM 17862</strain>
    </source>
</reference>
<evidence type="ECO:0000313" key="3">
    <source>
        <dbReference type="Proteomes" id="UP000199180"/>
    </source>
</evidence>
<keyword evidence="1" id="KW-0472">Membrane</keyword>
<organism evidence="2 3">
    <name type="scientific">Paracoccus homiensis</name>
    <dbReference type="NCBI Taxonomy" id="364199"/>
    <lineage>
        <taxon>Bacteria</taxon>
        <taxon>Pseudomonadati</taxon>
        <taxon>Pseudomonadota</taxon>
        <taxon>Alphaproteobacteria</taxon>
        <taxon>Rhodobacterales</taxon>
        <taxon>Paracoccaceae</taxon>
        <taxon>Paracoccus</taxon>
    </lineage>
</organism>
<dbReference type="AlphaFoldDB" id="A0A1H9YST6"/>
<feature type="transmembrane region" description="Helical" evidence="1">
    <location>
        <begin position="166"/>
        <end position="186"/>
    </location>
</feature>
<evidence type="ECO:0000256" key="1">
    <source>
        <dbReference type="SAM" id="Phobius"/>
    </source>
</evidence>
<feature type="transmembrane region" description="Helical" evidence="1">
    <location>
        <begin position="127"/>
        <end position="146"/>
    </location>
</feature>
<feature type="transmembrane region" description="Helical" evidence="1">
    <location>
        <begin position="99"/>
        <end position="120"/>
    </location>
</feature>
<protein>
    <submittedName>
        <fullName evidence="2">Uncharacterized protein</fullName>
    </submittedName>
</protein>
<keyword evidence="1" id="KW-1133">Transmembrane helix</keyword>
<proteinExistence type="predicted"/>
<dbReference type="EMBL" id="FOHO01000001">
    <property type="protein sequence ID" value="SES71722.1"/>
    <property type="molecule type" value="Genomic_DNA"/>
</dbReference>
<evidence type="ECO:0000313" key="2">
    <source>
        <dbReference type="EMBL" id="SES71722.1"/>
    </source>
</evidence>
<sequence>MEHSAVLECVFGSWSPKIGDPNVTGWLTVLSYLIAGGLCVAVWRKLRGDGGGRFWAVLAMLLLALAVNKQLDLQSALTATGKCLAQAQGWYGQRRVVQLIFLGGIAVAGIAAMSVGLWQLRGQLRMHAIALIGTIILLVFVMARALSFHHIDRILGVGQFGIPNNFLFENAGLFLIAGNAILILLGSRTRRKELWI</sequence>
<gene>
    <name evidence="2" type="ORF">SAMN04489858_101277</name>
</gene>